<evidence type="ECO:0000313" key="2">
    <source>
        <dbReference type="Proteomes" id="UP000197424"/>
    </source>
</evidence>
<organism evidence="1 2">
    <name type="scientific">Laribacter hongkongensis</name>
    <dbReference type="NCBI Taxonomy" id="168471"/>
    <lineage>
        <taxon>Bacteria</taxon>
        <taxon>Pseudomonadati</taxon>
        <taxon>Pseudomonadota</taxon>
        <taxon>Betaproteobacteria</taxon>
        <taxon>Neisseriales</taxon>
        <taxon>Aquaspirillaceae</taxon>
        <taxon>Laribacter</taxon>
    </lineage>
</organism>
<dbReference type="EMBL" id="CP022115">
    <property type="protein sequence ID" value="ASJ24808.1"/>
    <property type="molecule type" value="Genomic_DNA"/>
</dbReference>
<accession>A0A248LJ83</accession>
<sequence length="337" mass="37397">MQIQDATITRLAVHRVGNATRGEPLVLSGQATEIDEAVSGLLLEGYLKGIVSERRKYQFFHESDLKLNEMYQYSRECFRGELDFLAYSQRVAKHLYARSQHPNISAGDVFVIEFAGLHDGEREMRALGIFKSEIRDDFLTLTESGQEFAIGHASGINPRLIDKGALVLEYGPYAYAVDRLGQQAKFWTEDFLQAMRLPDPAATTRVVAKVVEELSGALEDPLTQSRFKDDMLTLCQESEQLSASDFSRAAEQYLPRETVHQAFDSAVEASGYTFEAAPAVPAESMARRLERTLSRYGVGHGISVLLPHGTTLRAVESSAGTDGGLTLILQLVQRDMN</sequence>
<dbReference type="Pfam" id="PF04245">
    <property type="entry name" value="NA37"/>
    <property type="match status" value="1"/>
</dbReference>
<name>A0A248LJ83_9NEIS</name>
<gene>
    <name evidence="1" type="ORF">LHGZ1_1977</name>
</gene>
<dbReference type="Proteomes" id="UP000197424">
    <property type="component" value="Chromosome"/>
</dbReference>
<proteinExistence type="predicted"/>
<dbReference type="AlphaFoldDB" id="A0A248LJ83"/>
<evidence type="ECO:0000313" key="1">
    <source>
        <dbReference type="EMBL" id="ASJ24808.1"/>
    </source>
</evidence>
<reference evidence="2" key="1">
    <citation type="submission" date="2017-06" db="EMBL/GenBank/DDBJ databases">
        <title>Whole genome sequence of Laribacter hongkongensis LHGZ1.</title>
        <authorList>
            <person name="Chen D."/>
            <person name="Wu H."/>
            <person name="Chen J."/>
        </authorList>
    </citation>
    <scope>NUCLEOTIDE SEQUENCE [LARGE SCALE GENOMIC DNA]</scope>
    <source>
        <strain evidence="2">LHGZ1</strain>
    </source>
</reference>
<dbReference type="RefSeq" id="WP_088860940.1">
    <property type="nucleotide sequence ID" value="NZ_CP022115.1"/>
</dbReference>
<dbReference type="InterPro" id="IPR007358">
    <property type="entry name" value="Nucleoid_associated_NdpA"/>
</dbReference>
<dbReference type="GO" id="GO:0009295">
    <property type="term" value="C:nucleoid"/>
    <property type="evidence" value="ECO:0007669"/>
    <property type="project" value="InterPro"/>
</dbReference>
<dbReference type="OrthoDB" id="9153118at2"/>
<protein>
    <submittedName>
        <fullName evidence="1">NA37 domain containing protein</fullName>
    </submittedName>
</protein>